<evidence type="ECO:0000313" key="1">
    <source>
        <dbReference type="EMBL" id="GME71100.1"/>
    </source>
</evidence>
<dbReference type="EMBL" id="BSXS01000149">
    <property type="protein sequence ID" value="GME71100.1"/>
    <property type="molecule type" value="Genomic_DNA"/>
</dbReference>
<evidence type="ECO:0000313" key="2">
    <source>
        <dbReference type="Proteomes" id="UP001165064"/>
    </source>
</evidence>
<dbReference type="Proteomes" id="UP001165064">
    <property type="component" value="Unassembled WGS sequence"/>
</dbReference>
<gene>
    <name evidence="1" type="ORF">Amon02_000045400</name>
</gene>
<reference evidence="1" key="1">
    <citation type="submission" date="2023-04" db="EMBL/GenBank/DDBJ databases">
        <title>Ambrosiozyma monospora NBRC 10751.</title>
        <authorList>
            <person name="Ichikawa N."/>
            <person name="Sato H."/>
            <person name="Tonouchi N."/>
        </authorList>
    </citation>
    <scope>NUCLEOTIDE SEQUENCE</scope>
    <source>
        <strain evidence="1">NBRC 10751</strain>
    </source>
</reference>
<organism evidence="1 2">
    <name type="scientific">Ambrosiozyma monospora</name>
    <name type="common">Yeast</name>
    <name type="synonym">Endomycopsis monosporus</name>
    <dbReference type="NCBI Taxonomy" id="43982"/>
    <lineage>
        <taxon>Eukaryota</taxon>
        <taxon>Fungi</taxon>
        <taxon>Dikarya</taxon>
        <taxon>Ascomycota</taxon>
        <taxon>Saccharomycotina</taxon>
        <taxon>Pichiomycetes</taxon>
        <taxon>Pichiales</taxon>
        <taxon>Pichiaceae</taxon>
        <taxon>Ambrosiozyma</taxon>
    </lineage>
</organism>
<sequence>MHAEREAVFKNSAVFYIIIQHNTTNQPSRTIHNHYNNIKMQFSSAFIFATVLSLTTAESLSASSSASKTQASSASAESSNAKSTGAPTESSKDASSTSSSWSKLGTETSAATLKIATTLSNADATTTLQTTTISTYGGPDIDPVTVSLGSSVVVVSEWIGGANSVALNLGAGLGSVAVLAGLLL</sequence>
<protein>
    <submittedName>
        <fullName evidence="1">Unnamed protein product</fullName>
    </submittedName>
</protein>
<name>A0ACB5SSD4_AMBMO</name>
<keyword evidence="2" id="KW-1185">Reference proteome</keyword>
<accession>A0ACB5SSD4</accession>
<proteinExistence type="predicted"/>
<comment type="caution">
    <text evidence="1">The sequence shown here is derived from an EMBL/GenBank/DDBJ whole genome shotgun (WGS) entry which is preliminary data.</text>
</comment>